<reference evidence="2" key="2">
    <citation type="journal article" date="2014" name="ISME J.">
        <title>Microbial stratification in low pH oxic and suboxic macroscopic growths along an acid mine drainage.</title>
        <authorList>
            <person name="Mendez-Garcia C."/>
            <person name="Mesa V."/>
            <person name="Sprenger R.R."/>
            <person name="Richter M."/>
            <person name="Diez M.S."/>
            <person name="Solano J."/>
            <person name="Bargiela R."/>
            <person name="Golyshina O.V."/>
            <person name="Manteca A."/>
            <person name="Ramos J.L."/>
            <person name="Gallego J.R."/>
            <person name="Llorente I."/>
            <person name="Martins Dos Santos V.A."/>
            <person name="Jensen O.N."/>
            <person name="Pelaez A.I."/>
            <person name="Sanchez J."/>
            <person name="Ferrer M."/>
        </authorList>
    </citation>
    <scope>NUCLEOTIDE SEQUENCE</scope>
</reference>
<evidence type="ECO:0000259" key="1">
    <source>
        <dbReference type="Pfam" id="PF06048"/>
    </source>
</evidence>
<proteinExistence type="predicted"/>
<dbReference type="AlphaFoldDB" id="T1BWW0"/>
<evidence type="ECO:0000313" key="2">
    <source>
        <dbReference type="EMBL" id="EQD57599.1"/>
    </source>
</evidence>
<dbReference type="EMBL" id="AUZZ01003200">
    <property type="protein sequence ID" value="EQD57599.1"/>
    <property type="molecule type" value="Genomic_DNA"/>
</dbReference>
<dbReference type="InterPro" id="IPR009270">
    <property type="entry name" value="DUF927"/>
</dbReference>
<accession>T1BWW0</accession>
<name>T1BWW0_9ZZZZ</name>
<sequence length="77" mass="8515">MRMLAAGGEELRSELLAAGLRISTTPAARNHLGAYISREHPSNKARCVSRTGWQGEAFVLPRETLGDSEQERVIYQC</sequence>
<protein>
    <submittedName>
        <fullName evidence="2">Protein containing DUF927</fullName>
    </submittedName>
</protein>
<comment type="caution">
    <text evidence="2">The sequence shown here is derived from an EMBL/GenBank/DDBJ whole genome shotgun (WGS) entry which is preliminary data.</text>
</comment>
<gene>
    <name evidence="2" type="ORF">B2A_04724</name>
</gene>
<feature type="non-terminal residue" evidence="2">
    <location>
        <position position="77"/>
    </location>
</feature>
<dbReference type="Pfam" id="PF06048">
    <property type="entry name" value="DUF927"/>
    <property type="match status" value="1"/>
</dbReference>
<reference evidence="2" key="1">
    <citation type="submission" date="2013-08" db="EMBL/GenBank/DDBJ databases">
        <authorList>
            <person name="Mendez C."/>
            <person name="Richter M."/>
            <person name="Ferrer M."/>
            <person name="Sanchez J."/>
        </authorList>
    </citation>
    <scope>NUCLEOTIDE SEQUENCE</scope>
</reference>
<organism evidence="2">
    <name type="scientific">mine drainage metagenome</name>
    <dbReference type="NCBI Taxonomy" id="410659"/>
    <lineage>
        <taxon>unclassified sequences</taxon>
        <taxon>metagenomes</taxon>
        <taxon>ecological metagenomes</taxon>
    </lineage>
</organism>
<feature type="domain" description="DUF927" evidence="1">
    <location>
        <begin position="1"/>
        <end position="76"/>
    </location>
</feature>